<keyword evidence="3" id="KW-1133">Transmembrane helix</keyword>
<feature type="compositionally biased region" description="Polar residues" evidence="2">
    <location>
        <begin position="132"/>
        <end position="141"/>
    </location>
</feature>
<dbReference type="InterPro" id="IPR051753">
    <property type="entry name" value="RA-inducible_GPCR3"/>
</dbReference>
<keyword evidence="3" id="KW-0812">Transmembrane</keyword>
<comment type="similarity">
    <text evidence="1">Belongs to the G-protein coupled receptor 3 family.</text>
</comment>
<evidence type="ECO:0000256" key="3">
    <source>
        <dbReference type="SAM" id="Phobius"/>
    </source>
</evidence>
<evidence type="ECO:0000313" key="4">
    <source>
        <dbReference type="EMBL" id="KAJ1129168.1"/>
    </source>
</evidence>
<accession>A0AAV7PRR7</accession>
<proteinExistence type="inferred from homology"/>
<dbReference type="EMBL" id="JANPWB010000011">
    <property type="protein sequence ID" value="KAJ1129168.1"/>
    <property type="molecule type" value="Genomic_DNA"/>
</dbReference>
<feature type="transmembrane region" description="Helical" evidence="3">
    <location>
        <begin position="12"/>
        <end position="30"/>
    </location>
</feature>
<comment type="caution">
    <text evidence="4">The sequence shown here is derived from an EMBL/GenBank/DDBJ whole genome shotgun (WGS) entry which is preliminary data.</text>
</comment>
<dbReference type="GO" id="GO:0070062">
    <property type="term" value="C:extracellular exosome"/>
    <property type="evidence" value="ECO:0007669"/>
    <property type="project" value="TreeGrafter"/>
</dbReference>
<gene>
    <name evidence="4" type="ORF">NDU88_007539</name>
</gene>
<evidence type="ECO:0000313" key="5">
    <source>
        <dbReference type="Proteomes" id="UP001066276"/>
    </source>
</evidence>
<feature type="region of interest" description="Disordered" evidence="2">
    <location>
        <begin position="132"/>
        <end position="165"/>
    </location>
</feature>
<dbReference type="PANTHER" id="PTHR14511">
    <property type="entry name" value="G PROTEIN COUPLED RECEPTOR, CLASS C, GROUP 5"/>
    <property type="match status" value="1"/>
</dbReference>
<keyword evidence="3" id="KW-0472">Membrane</keyword>
<evidence type="ECO:0000256" key="1">
    <source>
        <dbReference type="ARBA" id="ARBA00007242"/>
    </source>
</evidence>
<name>A0AAV7PRR7_PLEWA</name>
<feature type="compositionally biased region" description="Polar residues" evidence="2">
    <location>
        <begin position="155"/>
        <end position="165"/>
    </location>
</feature>
<dbReference type="GO" id="GO:0030295">
    <property type="term" value="F:protein kinase activator activity"/>
    <property type="evidence" value="ECO:0007669"/>
    <property type="project" value="TreeGrafter"/>
</dbReference>
<keyword evidence="5" id="KW-1185">Reference proteome</keyword>
<reference evidence="4" key="1">
    <citation type="journal article" date="2022" name="bioRxiv">
        <title>Sequencing and chromosome-scale assembly of the giantPleurodeles waltlgenome.</title>
        <authorList>
            <person name="Brown T."/>
            <person name="Elewa A."/>
            <person name="Iarovenko S."/>
            <person name="Subramanian E."/>
            <person name="Araus A.J."/>
            <person name="Petzold A."/>
            <person name="Susuki M."/>
            <person name="Suzuki K.-i.T."/>
            <person name="Hayashi T."/>
            <person name="Toyoda A."/>
            <person name="Oliveira C."/>
            <person name="Osipova E."/>
            <person name="Leigh N.D."/>
            <person name="Simon A."/>
            <person name="Yun M.H."/>
        </authorList>
    </citation>
    <scope>NUCLEOTIDE SEQUENCE</scope>
    <source>
        <strain evidence="4">20211129_DDA</strain>
        <tissue evidence="4">Liver</tissue>
    </source>
</reference>
<dbReference type="GO" id="GO:0005886">
    <property type="term" value="C:plasma membrane"/>
    <property type="evidence" value="ECO:0007669"/>
    <property type="project" value="TreeGrafter"/>
</dbReference>
<dbReference type="PANTHER" id="PTHR14511:SF15">
    <property type="entry name" value="G-PROTEIN COUPLED RECEPTOR FAMILY C GROUP 5 MEMBER C"/>
    <property type="match status" value="1"/>
</dbReference>
<evidence type="ECO:0000256" key="2">
    <source>
        <dbReference type="SAM" id="MobiDB-lite"/>
    </source>
</evidence>
<sequence>MQRGSSLWNDPTLSIALVSNAWTFLFFYIIPEISQITKPGLQQAFDEDVYPTRGVGYETILKEQQKSQNMFVENKAFSMDEPSAAKKPMSPYSGYNGQLRSSVYQPTEMALMNKGPGETPYDVIIPRATANTQVNSTNSTIRAEDAYAAQDARRSQNPSYPNARW</sequence>
<organism evidence="4 5">
    <name type="scientific">Pleurodeles waltl</name>
    <name type="common">Iberian ribbed newt</name>
    <dbReference type="NCBI Taxonomy" id="8319"/>
    <lineage>
        <taxon>Eukaryota</taxon>
        <taxon>Metazoa</taxon>
        <taxon>Chordata</taxon>
        <taxon>Craniata</taxon>
        <taxon>Vertebrata</taxon>
        <taxon>Euteleostomi</taxon>
        <taxon>Amphibia</taxon>
        <taxon>Batrachia</taxon>
        <taxon>Caudata</taxon>
        <taxon>Salamandroidea</taxon>
        <taxon>Salamandridae</taxon>
        <taxon>Pleurodelinae</taxon>
        <taxon>Pleurodeles</taxon>
    </lineage>
</organism>
<dbReference type="AlphaFoldDB" id="A0AAV7PRR7"/>
<dbReference type="GO" id="GO:0043235">
    <property type="term" value="C:receptor complex"/>
    <property type="evidence" value="ECO:0007669"/>
    <property type="project" value="TreeGrafter"/>
</dbReference>
<dbReference type="Proteomes" id="UP001066276">
    <property type="component" value="Chromosome 7"/>
</dbReference>
<protein>
    <submittedName>
        <fullName evidence="4">Uncharacterized protein</fullName>
    </submittedName>
</protein>